<evidence type="ECO:0000256" key="8">
    <source>
        <dbReference type="ARBA" id="ARBA00023295"/>
    </source>
</evidence>
<comment type="subcellular location">
    <subcellularLocation>
        <location evidence="1">Secreted</location>
        <location evidence="1">Cell wall</location>
    </subcellularLocation>
</comment>
<evidence type="ECO:0000256" key="6">
    <source>
        <dbReference type="ARBA" id="ARBA00022729"/>
    </source>
</evidence>
<evidence type="ECO:0000256" key="5">
    <source>
        <dbReference type="ARBA" id="ARBA00022525"/>
    </source>
</evidence>
<dbReference type="GO" id="GO:0005975">
    <property type="term" value="P:carbohydrate metabolic process"/>
    <property type="evidence" value="ECO:0007669"/>
    <property type="project" value="InterPro"/>
</dbReference>
<evidence type="ECO:0000256" key="1">
    <source>
        <dbReference type="ARBA" id="ARBA00004191"/>
    </source>
</evidence>
<dbReference type="FunFam" id="2.160.20.10:FF:000028">
    <property type="entry name" value="Polygalacturonase QRT2"/>
    <property type="match status" value="1"/>
</dbReference>
<dbReference type="EMBL" id="OU466859">
    <property type="protein sequence ID" value="CAH2054538.1"/>
    <property type="molecule type" value="Genomic_DNA"/>
</dbReference>
<evidence type="ECO:0000256" key="4">
    <source>
        <dbReference type="ARBA" id="ARBA00022512"/>
    </source>
</evidence>
<dbReference type="GO" id="GO:0009830">
    <property type="term" value="P:cell wall modification involved in abscission"/>
    <property type="evidence" value="ECO:0007669"/>
    <property type="project" value="UniProtKB-ARBA"/>
</dbReference>
<evidence type="ECO:0000256" key="11">
    <source>
        <dbReference type="PROSITE-ProRule" id="PRU10052"/>
    </source>
</evidence>
<dbReference type="Pfam" id="PF00295">
    <property type="entry name" value="Glyco_hydro_28"/>
    <property type="match status" value="1"/>
</dbReference>
<feature type="active site" evidence="11">
    <location>
        <position position="316"/>
    </location>
</feature>
<proteinExistence type="inferred from homology"/>
<gene>
    <name evidence="14" type="ORF">TAV2_LOCUS11744</name>
</gene>
<dbReference type="GO" id="GO:0009901">
    <property type="term" value="P:anther dehiscence"/>
    <property type="evidence" value="ECO:0007669"/>
    <property type="project" value="UniProtKB-ARBA"/>
</dbReference>
<dbReference type="SMART" id="SM00710">
    <property type="entry name" value="PbH1"/>
    <property type="match status" value="4"/>
</dbReference>
<dbReference type="PANTHER" id="PTHR31375">
    <property type="match status" value="1"/>
</dbReference>
<dbReference type="SUPFAM" id="SSF51126">
    <property type="entry name" value="Pectin lyase-like"/>
    <property type="match status" value="1"/>
</dbReference>
<feature type="compositionally biased region" description="Basic residues" evidence="13">
    <location>
        <begin position="84"/>
        <end position="95"/>
    </location>
</feature>
<keyword evidence="6" id="KW-0732">Signal</keyword>
<dbReference type="Proteomes" id="UP000836841">
    <property type="component" value="Chromosome 3"/>
</dbReference>
<evidence type="ECO:0000256" key="10">
    <source>
        <dbReference type="ARBA" id="ARBA00034074"/>
    </source>
</evidence>
<accession>A0AAU9S1V7</accession>
<name>A0AAU9S1V7_THLAR</name>
<evidence type="ECO:0000256" key="9">
    <source>
        <dbReference type="ARBA" id="ARBA00023316"/>
    </source>
</evidence>
<dbReference type="GO" id="GO:0010047">
    <property type="term" value="P:fruit dehiscence"/>
    <property type="evidence" value="ECO:0007669"/>
    <property type="project" value="UniProtKB-ARBA"/>
</dbReference>
<dbReference type="InterPro" id="IPR012334">
    <property type="entry name" value="Pectin_lyas_fold"/>
</dbReference>
<keyword evidence="7 12" id="KW-0378">Hydrolase</keyword>
<feature type="region of interest" description="Disordered" evidence="13">
    <location>
        <begin position="71"/>
        <end position="103"/>
    </location>
</feature>
<dbReference type="InterPro" id="IPR000743">
    <property type="entry name" value="Glyco_hydro_28"/>
</dbReference>
<dbReference type="PROSITE" id="PS00502">
    <property type="entry name" value="POLYGALACTURONASE"/>
    <property type="match status" value="1"/>
</dbReference>
<evidence type="ECO:0000256" key="12">
    <source>
        <dbReference type="RuleBase" id="RU361169"/>
    </source>
</evidence>
<keyword evidence="4" id="KW-0134">Cell wall</keyword>
<evidence type="ECO:0000256" key="7">
    <source>
        <dbReference type="ARBA" id="ARBA00022801"/>
    </source>
</evidence>
<evidence type="ECO:0000256" key="13">
    <source>
        <dbReference type="SAM" id="MobiDB-lite"/>
    </source>
</evidence>
<keyword evidence="15" id="KW-1185">Reference proteome</keyword>
<comment type="similarity">
    <text evidence="2 12">Belongs to the glycosyl hydrolase 28 family.</text>
</comment>
<sequence>MKRIHHTHTHTHNKMKETITILLTILLTSIPSCFSSYPFDHRDEPFMFSNAFYETNHLHGHHITRNSHMQNLHGYAPAPSPRARNSHKQNRHGRPPKAFNVNNFGAKANGNDDSGAFMKAWEAACSSTGTVYVVVPKNRAYRLKPVKFSGPCESSLIVFKLYGNIEAWKKSSAYGDRRHWIVFEAVDNLRVEGGGRIDGNGKVWWPKSCKINPQLPCLRAPTAVTFVGCNNLMVSNIRLENAQQMHMTFQDCENVKALHLMVTSPGNSPNTDGLHVTGTRNILIQDSIIRTGDDCISIVSGSENVRATGITCGPGHGISIGSLGEGNSEAYVSNVLVNKATLIGTTNGVRIKTWQGGHGVAKNIIFQDIIMKNVTNPIIINQDYCDRVESCPEQKSAVQVSNVLYKNIQGTSSRPIAVKFECSKSIPCRGISMQNVRLFDQTRQDVSKASCSNVRLDTRGHVSPLCT</sequence>
<dbReference type="GO" id="GO:0004650">
    <property type="term" value="F:polygalacturonase activity"/>
    <property type="evidence" value="ECO:0007669"/>
    <property type="project" value="UniProtKB-EC"/>
</dbReference>
<comment type="catalytic activity">
    <reaction evidence="10">
        <text>(1,4-alpha-D-galacturonosyl)n+m + H2O = (1,4-alpha-D-galacturonosyl)n + (1,4-alpha-D-galacturonosyl)m.</text>
        <dbReference type="EC" id="3.2.1.15"/>
    </reaction>
</comment>
<reference evidence="14 15" key="1">
    <citation type="submission" date="2022-03" db="EMBL/GenBank/DDBJ databases">
        <authorList>
            <person name="Nunn A."/>
            <person name="Chopra R."/>
            <person name="Nunn A."/>
            <person name="Contreras Garrido A."/>
        </authorList>
    </citation>
    <scope>NUCLEOTIDE SEQUENCE [LARGE SCALE GENOMIC DNA]</scope>
</reference>
<keyword evidence="5" id="KW-0964">Secreted</keyword>
<organism evidence="14 15">
    <name type="scientific">Thlaspi arvense</name>
    <name type="common">Field penny-cress</name>
    <dbReference type="NCBI Taxonomy" id="13288"/>
    <lineage>
        <taxon>Eukaryota</taxon>
        <taxon>Viridiplantae</taxon>
        <taxon>Streptophyta</taxon>
        <taxon>Embryophyta</taxon>
        <taxon>Tracheophyta</taxon>
        <taxon>Spermatophyta</taxon>
        <taxon>Magnoliopsida</taxon>
        <taxon>eudicotyledons</taxon>
        <taxon>Gunneridae</taxon>
        <taxon>Pentapetalae</taxon>
        <taxon>rosids</taxon>
        <taxon>malvids</taxon>
        <taxon>Brassicales</taxon>
        <taxon>Brassicaceae</taxon>
        <taxon>Thlaspideae</taxon>
        <taxon>Thlaspi</taxon>
    </lineage>
</organism>
<keyword evidence="8 12" id="KW-0326">Glycosidase</keyword>
<dbReference type="EC" id="3.2.1.15" evidence="3"/>
<evidence type="ECO:0000313" key="14">
    <source>
        <dbReference type="EMBL" id="CAH2054538.1"/>
    </source>
</evidence>
<evidence type="ECO:0000256" key="2">
    <source>
        <dbReference type="ARBA" id="ARBA00008834"/>
    </source>
</evidence>
<protein>
    <recommendedName>
        <fullName evidence="3">endo-polygalacturonase</fullName>
        <ecNumber evidence="3">3.2.1.15</ecNumber>
    </recommendedName>
</protein>
<dbReference type="InterPro" id="IPR006626">
    <property type="entry name" value="PbH1"/>
</dbReference>
<keyword evidence="9" id="KW-0961">Cell wall biogenesis/degradation</keyword>
<dbReference type="InterPro" id="IPR011050">
    <property type="entry name" value="Pectin_lyase_fold/virulence"/>
</dbReference>
<evidence type="ECO:0000313" key="15">
    <source>
        <dbReference type="Proteomes" id="UP000836841"/>
    </source>
</evidence>
<dbReference type="Gene3D" id="2.160.20.10">
    <property type="entry name" value="Single-stranded right-handed beta-helix, Pectin lyase-like"/>
    <property type="match status" value="1"/>
</dbReference>
<dbReference type="AlphaFoldDB" id="A0AAU9S1V7"/>
<evidence type="ECO:0000256" key="3">
    <source>
        <dbReference type="ARBA" id="ARBA00012736"/>
    </source>
</evidence>